<evidence type="ECO:0000313" key="2">
    <source>
        <dbReference type="EMBL" id="MBL0766192.1"/>
    </source>
</evidence>
<comment type="caution">
    <text evidence="2">The sequence shown here is derived from an EMBL/GenBank/DDBJ whole genome shotgun (WGS) entry which is preliminary data.</text>
</comment>
<organism evidence="2 3">
    <name type="scientific">Marivirga atlantica</name>
    <dbReference type="NCBI Taxonomy" id="1548457"/>
    <lineage>
        <taxon>Bacteria</taxon>
        <taxon>Pseudomonadati</taxon>
        <taxon>Bacteroidota</taxon>
        <taxon>Cytophagia</taxon>
        <taxon>Cytophagales</taxon>
        <taxon>Marivirgaceae</taxon>
        <taxon>Marivirga</taxon>
    </lineage>
</organism>
<keyword evidence="1" id="KW-0812">Transmembrane</keyword>
<keyword evidence="1" id="KW-0472">Membrane</keyword>
<gene>
    <name evidence="2" type="ORF">JKP34_13070</name>
</gene>
<dbReference type="EMBL" id="JAERQG010000003">
    <property type="protein sequence ID" value="MBL0766192.1"/>
    <property type="molecule type" value="Genomic_DNA"/>
</dbReference>
<keyword evidence="1" id="KW-1133">Transmembrane helix</keyword>
<accession>A0A937A9A9</accession>
<dbReference type="AlphaFoldDB" id="A0A937A9A9"/>
<dbReference type="RefSeq" id="WP_201922231.1">
    <property type="nucleotide sequence ID" value="NZ_JAERQG010000003.1"/>
</dbReference>
<reference evidence="2" key="1">
    <citation type="submission" date="2021-01" db="EMBL/GenBank/DDBJ databases">
        <title>Marivirga sp. nov., isolated from intertidal surface sediments.</title>
        <authorList>
            <person name="Zhang M."/>
        </authorList>
    </citation>
    <scope>NUCLEOTIDE SEQUENCE</scope>
    <source>
        <strain evidence="2">SM1354</strain>
    </source>
</reference>
<evidence type="ECO:0000313" key="3">
    <source>
        <dbReference type="Proteomes" id="UP000642920"/>
    </source>
</evidence>
<dbReference type="Proteomes" id="UP000642920">
    <property type="component" value="Unassembled WGS sequence"/>
</dbReference>
<name>A0A937A9A9_9BACT</name>
<protein>
    <submittedName>
        <fullName evidence="2">Uncharacterized protein</fullName>
    </submittedName>
</protein>
<sequence>MDLTKKAKDELEHRVTQLEDFIASKGIGSSYLNRAKKVQRNVNVALVVGGVITLTGLAIWAFSSHEDDED</sequence>
<feature type="transmembrane region" description="Helical" evidence="1">
    <location>
        <begin position="42"/>
        <end position="62"/>
    </location>
</feature>
<keyword evidence="3" id="KW-1185">Reference proteome</keyword>
<proteinExistence type="predicted"/>
<evidence type="ECO:0000256" key="1">
    <source>
        <dbReference type="SAM" id="Phobius"/>
    </source>
</evidence>